<keyword evidence="5" id="KW-1133">Transmembrane helix</keyword>
<keyword evidence="8" id="KW-1185">Reference proteome</keyword>
<dbReference type="CTD" id="164312"/>
<reference evidence="9" key="1">
    <citation type="submission" date="2025-08" db="UniProtKB">
        <authorList>
            <consortium name="RefSeq"/>
        </authorList>
    </citation>
    <scope>IDENTIFICATION</scope>
    <source>
        <tissue evidence="9">Blood</tissue>
    </source>
</reference>
<feature type="transmembrane region" description="Helical" evidence="5">
    <location>
        <begin position="725"/>
        <end position="747"/>
    </location>
</feature>
<evidence type="ECO:0000256" key="4">
    <source>
        <dbReference type="SAM" id="MobiDB-lite"/>
    </source>
</evidence>
<dbReference type="CDD" id="cd00063">
    <property type="entry name" value="FN3"/>
    <property type="match status" value="1"/>
</dbReference>
<dbReference type="SUPFAM" id="SSF52058">
    <property type="entry name" value="L domain-like"/>
    <property type="match status" value="1"/>
</dbReference>
<keyword evidence="1" id="KW-0433">Leucine-rich repeat</keyword>
<dbReference type="Gene3D" id="2.60.40.10">
    <property type="entry name" value="Immunoglobulins"/>
    <property type="match status" value="1"/>
</dbReference>
<evidence type="ECO:0000256" key="6">
    <source>
        <dbReference type="SAM" id="SignalP"/>
    </source>
</evidence>
<evidence type="ECO:0000256" key="5">
    <source>
        <dbReference type="SAM" id="Phobius"/>
    </source>
</evidence>
<dbReference type="Pfam" id="PF13855">
    <property type="entry name" value="LRR_8"/>
    <property type="match status" value="1"/>
</dbReference>
<dbReference type="InterPro" id="IPR003961">
    <property type="entry name" value="FN3_dom"/>
</dbReference>
<dbReference type="RefSeq" id="XP_054854867.1">
    <property type="nucleotide sequence ID" value="XM_054998892.1"/>
</dbReference>
<dbReference type="InterPro" id="IPR036116">
    <property type="entry name" value="FN3_sf"/>
</dbReference>
<feature type="chain" id="PRO_5041670613" evidence="6">
    <location>
        <begin position="18"/>
        <end position="775"/>
    </location>
</feature>
<sequence>MFFLLACLFLLVKETPARPTEKTYLATQENLNTLFQLVMQQKPQEENGSLSSNISCVELSDQRSTTVLHLRNKNLTSFSSCFPELLEHLDLSGNLLPEFNGQDAAYLPQLQSLSLRQNKIERVTWGAGSLGRLQFLDLSFNLLSSVPACNASSLGDLKELSLAGNPIAEIQAFAFSCYPQLQFLNLSSTPLGRGGNGGIQESAFAVSLLQGDTAEMVGNSLRTLDLSATFLERIRQEWLRYLPRLTSLHLTKMSRLRSLDAAVFVYTPELKELNCQDSYVLSQVKTESFSQTPKVAFLMFQNCNLSSLNPWNLSSSDNLVISLYGNPLVCHCEMSWLLSEPKRIVLQRPSETICYMPPEDNVASGSMSLSKLYDECQSRKTPDSTQQLTQSKLYSTPSSFTTKILPDAVTFPQEWDSSSVAPQSITLTWGDVAKQDSTQADMLAYKEGTASKITDSPPTMAALTSASVIQEKTSTGQTVGDTTEMSPRSHESTTADSLVRPEGTLYYSSLSSPTTAPIRTDSSPVPSGLFVPQNTVSSAPTKPLLPSPTKTPALPTPASTNIPIYYVDHYDYEDHQEESEVQTIGPCAYDPCRHLQKPCSELQELSPCLCPGISDDFTIPEPPSLREVSEIRDTSAEIHWCAPSSYVRFYQLAYRLKGSLNNDTVSGEIYPTAREYTLYNLRPSSNYQVCIIASNKAGSSQTTGWNGHDGPCGAFTTKSNYKSSFAVLSAVSGLLLIATILMSGCLCKKHKAPYAEQYNTHLVSYKNPAFDNSSK</sequence>
<dbReference type="PANTHER" id="PTHR24373:SF275">
    <property type="entry name" value="TIR DOMAIN-CONTAINING PROTEIN"/>
    <property type="match status" value="1"/>
</dbReference>
<feature type="signal peptide" evidence="6">
    <location>
        <begin position="1"/>
        <end position="17"/>
    </location>
</feature>
<dbReference type="SUPFAM" id="SSF49265">
    <property type="entry name" value="Fibronectin type III"/>
    <property type="match status" value="1"/>
</dbReference>
<evidence type="ECO:0000256" key="2">
    <source>
        <dbReference type="ARBA" id="ARBA00022729"/>
    </source>
</evidence>
<gene>
    <name evidence="9" type="primary">LRRN4</name>
</gene>
<keyword evidence="5" id="KW-0472">Membrane</keyword>
<feature type="region of interest" description="Disordered" evidence="4">
    <location>
        <begin position="534"/>
        <end position="556"/>
    </location>
</feature>
<dbReference type="InterPro" id="IPR050328">
    <property type="entry name" value="Dev_Immune_Receptor"/>
</dbReference>
<feature type="compositionally biased region" description="Low complexity" evidence="4">
    <location>
        <begin position="537"/>
        <end position="556"/>
    </location>
</feature>
<dbReference type="Proteomes" id="UP001190640">
    <property type="component" value="Chromosome 1"/>
</dbReference>
<keyword evidence="2 6" id="KW-0732">Signal</keyword>
<keyword evidence="5" id="KW-0812">Transmembrane</keyword>
<keyword evidence="3" id="KW-0677">Repeat</keyword>
<protein>
    <submittedName>
        <fullName evidence="9">Leucine-rich repeat neuronal protein 4</fullName>
    </submittedName>
</protein>
<evidence type="ECO:0000256" key="3">
    <source>
        <dbReference type="ARBA" id="ARBA00022737"/>
    </source>
</evidence>
<dbReference type="Pfam" id="PF00041">
    <property type="entry name" value="fn3"/>
    <property type="match status" value="1"/>
</dbReference>
<proteinExistence type="predicted"/>
<dbReference type="KEGG" id="emc:129342931"/>
<dbReference type="SMART" id="SM00369">
    <property type="entry name" value="LRR_TYP"/>
    <property type="match status" value="3"/>
</dbReference>
<evidence type="ECO:0000313" key="9">
    <source>
        <dbReference type="RefSeq" id="XP_054854867.1"/>
    </source>
</evidence>
<dbReference type="SMART" id="SM00060">
    <property type="entry name" value="FN3"/>
    <property type="match status" value="1"/>
</dbReference>
<evidence type="ECO:0000313" key="8">
    <source>
        <dbReference type="Proteomes" id="UP001190640"/>
    </source>
</evidence>
<dbReference type="PROSITE" id="PS51450">
    <property type="entry name" value="LRR"/>
    <property type="match status" value="1"/>
</dbReference>
<dbReference type="GeneID" id="129342931"/>
<evidence type="ECO:0000259" key="7">
    <source>
        <dbReference type="PROSITE" id="PS50853"/>
    </source>
</evidence>
<feature type="compositionally biased region" description="Polar residues" evidence="4">
    <location>
        <begin position="473"/>
        <end position="486"/>
    </location>
</feature>
<dbReference type="AlphaFoldDB" id="A0AA97LK95"/>
<dbReference type="PROSITE" id="PS50853">
    <property type="entry name" value="FN3"/>
    <property type="match status" value="1"/>
</dbReference>
<evidence type="ECO:0000256" key="1">
    <source>
        <dbReference type="ARBA" id="ARBA00022614"/>
    </source>
</evidence>
<dbReference type="InterPro" id="IPR001611">
    <property type="entry name" value="Leu-rich_rpt"/>
</dbReference>
<dbReference type="PANTHER" id="PTHR24373">
    <property type="entry name" value="SLIT RELATED LEUCINE-RICH REPEAT NEURONAL PROTEIN"/>
    <property type="match status" value="1"/>
</dbReference>
<dbReference type="InterPro" id="IPR032675">
    <property type="entry name" value="LRR_dom_sf"/>
</dbReference>
<dbReference type="Gene3D" id="3.80.10.10">
    <property type="entry name" value="Ribonuclease Inhibitor"/>
    <property type="match status" value="2"/>
</dbReference>
<name>A0AA97LK95_EUBMA</name>
<dbReference type="InterPro" id="IPR013783">
    <property type="entry name" value="Ig-like_fold"/>
</dbReference>
<feature type="domain" description="Fibronectin type-III" evidence="7">
    <location>
        <begin position="619"/>
        <end position="720"/>
    </location>
</feature>
<organism evidence="8 9">
    <name type="scientific">Eublepharis macularius</name>
    <name type="common">Leopard gecko</name>
    <name type="synonym">Cyrtodactylus macularius</name>
    <dbReference type="NCBI Taxonomy" id="481883"/>
    <lineage>
        <taxon>Eukaryota</taxon>
        <taxon>Metazoa</taxon>
        <taxon>Chordata</taxon>
        <taxon>Craniata</taxon>
        <taxon>Vertebrata</taxon>
        <taxon>Euteleostomi</taxon>
        <taxon>Lepidosauria</taxon>
        <taxon>Squamata</taxon>
        <taxon>Bifurcata</taxon>
        <taxon>Gekkota</taxon>
        <taxon>Eublepharidae</taxon>
        <taxon>Eublepharinae</taxon>
        <taxon>Eublepharis</taxon>
    </lineage>
</organism>
<dbReference type="InterPro" id="IPR003591">
    <property type="entry name" value="Leu-rich_rpt_typical-subtyp"/>
</dbReference>
<feature type="region of interest" description="Disordered" evidence="4">
    <location>
        <begin position="473"/>
        <end position="498"/>
    </location>
</feature>
<accession>A0AA97LK95</accession>